<evidence type="ECO:0000313" key="2">
    <source>
        <dbReference type="Proteomes" id="UP000187941"/>
    </source>
</evidence>
<name>A0A1P9WZY9_9BACT</name>
<evidence type="ECO:0008006" key="3">
    <source>
        <dbReference type="Google" id="ProtNLM"/>
    </source>
</evidence>
<protein>
    <recommendedName>
        <fullName evidence="3">Outer membrane protein beta-barrel domain-containing protein</fullName>
    </recommendedName>
</protein>
<accession>A0A1P9WZY9</accession>
<evidence type="ECO:0000313" key="1">
    <source>
        <dbReference type="EMBL" id="AQG80905.1"/>
    </source>
</evidence>
<sequence length="103" mass="11753">MTTLRKFITANETTIGRPFVGISNELLLNFGANVTFNRFDQNRISLTAGTKYKNIQVQVGYMNRYVKTGPDRFTQNHTLVLWVTHNLNVKRTATKSDTELDGE</sequence>
<dbReference type="Proteomes" id="UP000187941">
    <property type="component" value="Chromosome"/>
</dbReference>
<proteinExistence type="predicted"/>
<organism evidence="1 2">
    <name type="scientific">Spirosoma montaniterrae</name>
    <dbReference type="NCBI Taxonomy" id="1178516"/>
    <lineage>
        <taxon>Bacteria</taxon>
        <taxon>Pseudomonadati</taxon>
        <taxon>Bacteroidota</taxon>
        <taxon>Cytophagia</taxon>
        <taxon>Cytophagales</taxon>
        <taxon>Cytophagaceae</taxon>
        <taxon>Spirosoma</taxon>
    </lineage>
</organism>
<dbReference type="EMBL" id="CP014263">
    <property type="protein sequence ID" value="AQG80905.1"/>
    <property type="molecule type" value="Genomic_DNA"/>
</dbReference>
<reference evidence="1 2" key="1">
    <citation type="submission" date="2016-01" db="EMBL/GenBank/DDBJ databases">
        <authorList>
            <person name="Oliw E.H."/>
        </authorList>
    </citation>
    <scope>NUCLEOTIDE SEQUENCE [LARGE SCALE GENOMIC DNA]</scope>
    <source>
        <strain evidence="1 2">DY10</strain>
    </source>
</reference>
<dbReference type="Pfam" id="PF10677">
    <property type="entry name" value="DUF2490"/>
    <property type="match status" value="1"/>
</dbReference>
<keyword evidence="2" id="KW-1185">Reference proteome</keyword>
<dbReference type="AlphaFoldDB" id="A0A1P9WZY9"/>
<gene>
    <name evidence="1" type="ORF">AWR27_17205</name>
</gene>
<dbReference type="KEGG" id="smon:AWR27_17205"/>
<dbReference type="InterPro" id="IPR019619">
    <property type="entry name" value="DUF2490"/>
</dbReference>